<name>A0ABR2F511_9ROSI</name>
<protein>
    <submittedName>
        <fullName evidence="2">Uncharacterized protein</fullName>
    </submittedName>
</protein>
<feature type="transmembrane region" description="Helical" evidence="1">
    <location>
        <begin position="12"/>
        <end position="32"/>
    </location>
</feature>
<proteinExistence type="predicted"/>
<sequence>MNVIPYRFETGMGFLLVFSLLGISHFFPIVAALLRVQGAMFCLGENLFFLMSILKTIFHCSLDRLGIA</sequence>
<keyword evidence="3" id="KW-1185">Reference proteome</keyword>
<evidence type="ECO:0000256" key="1">
    <source>
        <dbReference type="SAM" id="Phobius"/>
    </source>
</evidence>
<keyword evidence="1" id="KW-0812">Transmembrane</keyword>
<dbReference type="EMBL" id="JBBPBM010000008">
    <property type="protein sequence ID" value="KAK8572108.1"/>
    <property type="molecule type" value="Genomic_DNA"/>
</dbReference>
<keyword evidence="1" id="KW-1133">Transmembrane helix</keyword>
<keyword evidence="1" id="KW-0472">Membrane</keyword>
<evidence type="ECO:0000313" key="3">
    <source>
        <dbReference type="Proteomes" id="UP001472677"/>
    </source>
</evidence>
<reference evidence="2 3" key="1">
    <citation type="journal article" date="2024" name="G3 (Bethesda)">
        <title>Genome assembly of Hibiscus sabdariffa L. provides insights into metabolisms of medicinal natural products.</title>
        <authorList>
            <person name="Kim T."/>
        </authorList>
    </citation>
    <scope>NUCLEOTIDE SEQUENCE [LARGE SCALE GENOMIC DNA]</scope>
    <source>
        <strain evidence="2">TK-2024</strain>
        <tissue evidence="2">Old leaves</tissue>
    </source>
</reference>
<gene>
    <name evidence="2" type="ORF">V6N12_028170</name>
</gene>
<dbReference type="Proteomes" id="UP001472677">
    <property type="component" value="Unassembled WGS sequence"/>
</dbReference>
<accession>A0ABR2F511</accession>
<evidence type="ECO:0000313" key="2">
    <source>
        <dbReference type="EMBL" id="KAK8572108.1"/>
    </source>
</evidence>
<comment type="caution">
    <text evidence="2">The sequence shown here is derived from an EMBL/GenBank/DDBJ whole genome shotgun (WGS) entry which is preliminary data.</text>
</comment>
<organism evidence="2 3">
    <name type="scientific">Hibiscus sabdariffa</name>
    <name type="common">roselle</name>
    <dbReference type="NCBI Taxonomy" id="183260"/>
    <lineage>
        <taxon>Eukaryota</taxon>
        <taxon>Viridiplantae</taxon>
        <taxon>Streptophyta</taxon>
        <taxon>Embryophyta</taxon>
        <taxon>Tracheophyta</taxon>
        <taxon>Spermatophyta</taxon>
        <taxon>Magnoliopsida</taxon>
        <taxon>eudicotyledons</taxon>
        <taxon>Gunneridae</taxon>
        <taxon>Pentapetalae</taxon>
        <taxon>rosids</taxon>
        <taxon>malvids</taxon>
        <taxon>Malvales</taxon>
        <taxon>Malvaceae</taxon>
        <taxon>Malvoideae</taxon>
        <taxon>Hibiscus</taxon>
    </lineage>
</organism>